<feature type="non-terminal residue" evidence="3">
    <location>
        <position position="1"/>
    </location>
</feature>
<comment type="caution">
    <text evidence="3">The sequence shown here is derived from an EMBL/GenBank/DDBJ whole genome shotgun (WGS) entry which is preliminary data.</text>
</comment>
<dbReference type="EMBL" id="JAJKBJ010000049">
    <property type="protein sequence ID" value="MCL9685861.1"/>
    <property type="molecule type" value="Genomic_DNA"/>
</dbReference>
<sequence>IAKETLEELVQSKDEELQQKHEQLEKLAETLKLVAQQKAVLALEKVIANSSRDQLEDLVEAEGPERLLGKGLDQYDVNALNEDPSLFKKAIKGAQERLEVLEHPQQKMEAEEPPLEMLSKVPHQAKKEVPLDLSDLESFREEDSRRSSLSRSDSFDEFGEEDEFLEEEDRIDRHRLPSSRTSVKPVSGAADPSQQEAFDALVAAIDQSIDYELLQLISRAHTKEDLFKKTEFGRLNSQNVHALLDHPGEIGKIAERARFRLARLDHNRTGEKHNILASRSQWLALERHNRGALKGPMEKVTPLQQIRKELRYLGKTPMTWVNPVFQDSAKLEAMRLDPHFQELADGVDVVVPYLYKQRCIIKEFLGGLPSDQDLNGEQYEDYKQGVIAYRTTLTRYLQRVEDELRIHMPIQKLLKGNEDKKNLLEQQGMLQTLKQAKEELKDIRQLSSIFTVSYTDYPIADKNNHLDSSRKVGLGASLEVYEPDNPHPYQMVDRVKPDHFREHTIAVNNQVVGRFIEERIAAIDKIGVKPKVKLTVTSFPPATDVDGRVAFSMAMVTQMLAGLKEPPSAKNPIILRGENTEQLEYLWTALRIIGDKSPHMKFGLESIKVASSQHFNPAKEMGQGAEKFSADSCYKKNFERSPKLNQLVADVAKLASDKFGHTEKQQKVHTHSGQAVSVFKGKMKEALEEMRQDNLNEESGHHFK</sequence>
<protein>
    <recommendedName>
        <fullName evidence="5">Interaptin</fullName>
    </recommendedName>
</protein>
<feature type="coiled-coil region" evidence="1">
    <location>
        <begin position="3"/>
        <end position="37"/>
    </location>
</feature>
<dbReference type="Proteomes" id="UP001139721">
    <property type="component" value="Unassembled WGS sequence"/>
</dbReference>
<evidence type="ECO:0000313" key="3">
    <source>
        <dbReference type="EMBL" id="MCL9685861.1"/>
    </source>
</evidence>
<keyword evidence="4" id="KW-1185">Reference proteome</keyword>
<organism evidence="3 4">
    <name type="scientific">Legionella maioricensis</name>
    <dbReference type="NCBI Taxonomy" id="2896528"/>
    <lineage>
        <taxon>Bacteria</taxon>
        <taxon>Pseudomonadati</taxon>
        <taxon>Pseudomonadota</taxon>
        <taxon>Gammaproteobacteria</taxon>
        <taxon>Legionellales</taxon>
        <taxon>Legionellaceae</taxon>
        <taxon>Legionella</taxon>
    </lineage>
</organism>
<evidence type="ECO:0008006" key="5">
    <source>
        <dbReference type="Google" id="ProtNLM"/>
    </source>
</evidence>
<name>A0A9X2D3P6_9GAMM</name>
<keyword evidence="1" id="KW-0175">Coiled coil</keyword>
<reference evidence="3" key="1">
    <citation type="submission" date="2021-11" db="EMBL/GenBank/DDBJ databases">
        <title>Legionella maioricencis sp. nov., a new species isolated from hot water samples in Mallorca.</title>
        <authorList>
            <person name="Crespi S."/>
            <person name="Drasar V."/>
            <person name="Salva-Serra F."/>
            <person name="Jaen-Luchoro D."/>
            <person name="Pineiro-Iglesias B."/>
            <person name="Aliaga F."/>
            <person name="Fernandez-Juarez V."/>
            <person name="Coll G."/>
            <person name="Moore E.R.B."/>
            <person name="Bennasar-Figueras A."/>
        </authorList>
    </citation>
    <scope>NUCLEOTIDE SEQUENCE</scope>
    <source>
        <strain evidence="3">HCPI-6</strain>
    </source>
</reference>
<dbReference type="RefSeq" id="WP_250456450.1">
    <property type="nucleotide sequence ID" value="NZ_JAJKBJ010000049.1"/>
</dbReference>
<feature type="compositionally biased region" description="Acidic residues" evidence="2">
    <location>
        <begin position="155"/>
        <end position="169"/>
    </location>
</feature>
<evidence type="ECO:0000256" key="2">
    <source>
        <dbReference type="SAM" id="MobiDB-lite"/>
    </source>
</evidence>
<dbReference type="AlphaFoldDB" id="A0A9X2D3P6"/>
<evidence type="ECO:0000256" key="1">
    <source>
        <dbReference type="SAM" id="Coils"/>
    </source>
</evidence>
<gene>
    <name evidence="3" type="ORF">LOX96_17320</name>
</gene>
<feature type="region of interest" description="Disordered" evidence="2">
    <location>
        <begin position="126"/>
        <end position="192"/>
    </location>
</feature>
<accession>A0A9X2D3P6</accession>
<feature type="compositionally biased region" description="Basic and acidic residues" evidence="2">
    <location>
        <begin position="137"/>
        <end position="146"/>
    </location>
</feature>
<evidence type="ECO:0000313" key="4">
    <source>
        <dbReference type="Proteomes" id="UP001139721"/>
    </source>
</evidence>
<proteinExistence type="predicted"/>